<feature type="domain" description="VOC" evidence="1">
    <location>
        <begin position="2"/>
        <end position="117"/>
    </location>
</feature>
<dbReference type="InterPro" id="IPR029068">
    <property type="entry name" value="Glyas_Bleomycin-R_OHBP_Dase"/>
</dbReference>
<gene>
    <name evidence="2" type="ORF">RBH19_01950</name>
</gene>
<dbReference type="InterPro" id="IPR052393">
    <property type="entry name" value="Cadmium-induced_rsp"/>
</dbReference>
<protein>
    <submittedName>
        <fullName evidence="2">ArsI/CadI family heavy metal resistance metalloenzyme</fullName>
    </submittedName>
</protein>
<dbReference type="NCBIfam" id="NF041414">
    <property type="entry name" value="ArsI_CadI_VOC"/>
    <property type="match status" value="1"/>
</dbReference>
<dbReference type="Proteomes" id="UP001239019">
    <property type="component" value="Unassembled WGS sequence"/>
</dbReference>
<accession>A0ABU0W5B3</accession>
<sequence length="154" mass="16712">MKRLHVHVGVSDLEKSIRYYTALFGSGPTKEESGYAKWMLEEPRVNFAISSRCGEPGVSHLGIQVDSEEELAELRARAEAANAEGLIDEGQTTCCYAQSEKHWSVDPQGVAWEHFLTIGDAEQYGDHGPVELIGEAAGAEQVRTRRAGCGCGCG</sequence>
<evidence type="ECO:0000259" key="1">
    <source>
        <dbReference type="PROSITE" id="PS51819"/>
    </source>
</evidence>
<name>A0ABU0W5B3_9GAMM</name>
<organism evidence="2 3">
    <name type="scientific">Natronospira bacteriovora</name>
    <dbReference type="NCBI Taxonomy" id="3069753"/>
    <lineage>
        <taxon>Bacteria</taxon>
        <taxon>Pseudomonadati</taxon>
        <taxon>Pseudomonadota</taxon>
        <taxon>Gammaproteobacteria</taxon>
        <taxon>Natronospirales</taxon>
        <taxon>Natronospiraceae</taxon>
        <taxon>Natronospira</taxon>
    </lineage>
</organism>
<dbReference type="InterPro" id="IPR037523">
    <property type="entry name" value="VOC_core"/>
</dbReference>
<dbReference type="SUPFAM" id="SSF54593">
    <property type="entry name" value="Glyoxalase/Bleomycin resistance protein/Dihydroxybiphenyl dioxygenase"/>
    <property type="match status" value="1"/>
</dbReference>
<evidence type="ECO:0000313" key="3">
    <source>
        <dbReference type="Proteomes" id="UP001239019"/>
    </source>
</evidence>
<comment type="caution">
    <text evidence="2">The sequence shown here is derived from an EMBL/GenBank/DDBJ whole genome shotgun (WGS) entry which is preliminary data.</text>
</comment>
<proteinExistence type="predicted"/>
<dbReference type="InterPro" id="IPR049789">
    <property type="entry name" value="ArsI/CadI-like"/>
</dbReference>
<dbReference type="Pfam" id="PF00903">
    <property type="entry name" value="Glyoxalase"/>
    <property type="match status" value="1"/>
</dbReference>
<dbReference type="InterPro" id="IPR004360">
    <property type="entry name" value="Glyas_Fos-R_dOase_dom"/>
</dbReference>
<dbReference type="PANTHER" id="PTHR41294">
    <property type="entry name" value="CADMIUM-INDUCED PROTEIN CADI"/>
    <property type="match status" value="1"/>
</dbReference>
<dbReference type="RefSeq" id="WP_306727117.1">
    <property type="nucleotide sequence ID" value="NZ_JAVDDT010000001.1"/>
</dbReference>
<evidence type="ECO:0000313" key="2">
    <source>
        <dbReference type="EMBL" id="MDQ2068635.1"/>
    </source>
</evidence>
<dbReference type="PANTHER" id="PTHR41294:SF1">
    <property type="entry name" value="CADMIUM-INDUCED PROTEIN CADI"/>
    <property type="match status" value="1"/>
</dbReference>
<keyword evidence="3" id="KW-1185">Reference proteome</keyword>
<dbReference type="EMBL" id="JAVDDT010000001">
    <property type="protein sequence ID" value="MDQ2068635.1"/>
    <property type="molecule type" value="Genomic_DNA"/>
</dbReference>
<dbReference type="Gene3D" id="3.10.180.10">
    <property type="entry name" value="2,3-Dihydroxybiphenyl 1,2-Dioxygenase, domain 1"/>
    <property type="match status" value="1"/>
</dbReference>
<reference evidence="2 3" key="1">
    <citation type="submission" date="2023-08" db="EMBL/GenBank/DDBJ databases">
        <title>Whole-genome sequencing of halo(alkali)philic microorganisms from hypersaline lakes.</title>
        <authorList>
            <person name="Sorokin D.Y."/>
            <person name="Abbas B."/>
            <person name="Merkel A.Y."/>
        </authorList>
    </citation>
    <scope>NUCLEOTIDE SEQUENCE [LARGE SCALE GENOMIC DNA]</scope>
    <source>
        <strain evidence="2 3">AB-CW4</strain>
    </source>
</reference>
<dbReference type="PROSITE" id="PS51819">
    <property type="entry name" value="VOC"/>
    <property type="match status" value="1"/>
</dbReference>